<feature type="transmembrane region" description="Helical" evidence="7">
    <location>
        <begin position="111"/>
        <end position="131"/>
    </location>
</feature>
<evidence type="ECO:0000256" key="7">
    <source>
        <dbReference type="SAM" id="Phobius"/>
    </source>
</evidence>
<feature type="transmembrane region" description="Helical" evidence="7">
    <location>
        <begin position="138"/>
        <end position="157"/>
    </location>
</feature>
<dbReference type="InterPro" id="IPR003370">
    <property type="entry name" value="Chromate_transpt"/>
</dbReference>
<keyword evidence="9" id="KW-1185">Reference proteome</keyword>
<evidence type="ECO:0000256" key="2">
    <source>
        <dbReference type="ARBA" id="ARBA00005262"/>
    </source>
</evidence>
<evidence type="ECO:0000256" key="4">
    <source>
        <dbReference type="ARBA" id="ARBA00022692"/>
    </source>
</evidence>
<dbReference type="Proteomes" id="UP000237947">
    <property type="component" value="Chromosome"/>
</dbReference>
<reference evidence="9" key="1">
    <citation type="submission" date="2018-02" db="EMBL/GenBank/DDBJ databases">
        <authorList>
            <person name="Holder M.E."/>
            <person name="Ajami N.J."/>
            <person name="Petrosino J.F."/>
        </authorList>
    </citation>
    <scope>NUCLEOTIDE SEQUENCE [LARGE SCALE GENOMIC DNA]</scope>
    <source>
        <strain evidence="9">CCUG 47711</strain>
    </source>
</reference>
<feature type="transmembrane region" description="Helical" evidence="7">
    <location>
        <begin position="79"/>
        <end position="99"/>
    </location>
</feature>
<dbReference type="EMBL" id="CP027226">
    <property type="protein sequence ID" value="AVM42720.1"/>
    <property type="molecule type" value="Genomic_DNA"/>
</dbReference>
<accession>A0A2S0KNV9</accession>
<keyword evidence="3" id="KW-1003">Cell membrane</keyword>
<dbReference type="PANTHER" id="PTHR43663:SF1">
    <property type="entry name" value="CHROMATE TRANSPORTER"/>
    <property type="match status" value="1"/>
</dbReference>
<feature type="transmembrane region" description="Helical" evidence="7">
    <location>
        <begin position="7"/>
        <end position="26"/>
    </location>
</feature>
<evidence type="ECO:0000313" key="9">
    <source>
        <dbReference type="Proteomes" id="UP000237947"/>
    </source>
</evidence>
<comment type="subcellular location">
    <subcellularLocation>
        <location evidence="1">Cell membrane</location>
        <topology evidence="1">Multi-pass membrane protein</topology>
    </subcellularLocation>
</comment>
<protein>
    <submittedName>
        <fullName evidence="8">Chromate transporter</fullName>
    </submittedName>
</protein>
<feature type="transmembrane region" description="Helical" evidence="7">
    <location>
        <begin position="163"/>
        <end position="181"/>
    </location>
</feature>
<proteinExistence type="inferred from homology"/>
<dbReference type="Pfam" id="PF02417">
    <property type="entry name" value="Chromate_transp"/>
    <property type="match status" value="1"/>
</dbReference>
<evidence type="ECO:0000256" key="3">
    <source>
        <dbReference type="ARBA" id="ARBA00022475"/>
    </source>
</evidence>
<keyword evidence="4 7" id="KW-0812">Transmembrane</keyword>
<evidence type="ECO:0000313" key="8">
    <source>
        <dbReference type="EMBL" id="AVM42720.1"/>
    </source>
</evidence>
<dbReference type="InterPro" id="IPR052518">
    <property type="entry name" value="CHR_Transporter"/>
</dbReference>
<keyword evidence="6 7" id="KW-0472">Membrane</keyword>
<dbReference type="OrthoDB" id="9788907at2"/>
<sequence length="204" mass="22575">MFMLWELFLKFLKIGLFSFGGGYGMISLIEEECVEKEKWITHEDLLNVTIIAESTPGSVAINCATFVGKKQANLPGAMIATLGVILPSFVIVFLISLFFEQFISIQWIQNAFRGIQVAVAVLIVDAGINMFRKLPRNLVILVVAILSLLAILISTFANWNLSTVNLMLFGAVLTTIILPIYDKYLLEKDANNVASATEHESEGE</sequence>
<dbReference type="GO" id="GO:0015109">
    <property type="term" value="F:chromate transmembrane transporter activity"/>
    <property type="evidence" value="ECO:0007669"/>
    <property type="project" value="InterPro"/>
</dbReference>
<evidence type="ECO:0000256" key="5">
    <source>
        <dbReference type="ARBA" id="ARBA00022989"/>
    </source>
</evidence>
<dbReference type="PANTHER" id="PTHR43663">
    <property type="entry name" value="CHROMATE TRANSPORT PROTEIN-RELATED"/>
    <property type="match status" value="1"/>
</dbReference>
<comment type="similarity">
    <text evidence="2">Belongs to the chromate ion transporter (CHR) (TC 2.A.51) family.</text>
</comment>
<organism evidence="8 9">
    <name type="scientific">Fastidiosipila sanguinis</name>
    <dbReference type="NCBI Taxonomy" id="236753"/>
    <lineage>
        <taxon>Bacteria</taxon>
        <taxon>Bacillati</taxon>
        <taxon>Bacillota</taxon>
        <taxon>Clostridia</taxon>
        <taxon>Eubacteriales</taxon>
        <taxon>Oscillospiraceae</taxon>
        <taxon>Fastidiosipila</taxon>
    </lineage>
</organism>
<dbReference type="AlphaFoldDB" id="A0A2S0KNV9"/>
<gene>
    <name evidence="8" type="ORF">C5Q98_05610</name>
</gene>
<name>A0A2S0KNV9_9FIRM</name>
<dbReference type="GO" id="GO:0005886">
    <property type="term" value="C:plasma membrane"/>
    <property type="evidence" value="ECO:0007669"/>
    <property type="project" value="UniProtKB-SubCell"/>
</dbReference>
<evidence type="ECO:0000256" key="6">
    <source>
        <dbReference type="ARBA" id="ARBA00023136"/>
    </source>
</evidence>
<keyword evidence="5 7" id="KW-1133">Transmembrane helix</keyword>
<evidence type="ECO:0000256" key="1">
    <source>
        <dbReference type="ARBA" id="ARBA00004651"/>
    </source>
</evidence>
<dbReference type="KEGG" id="fsa:C5Q98_05610"/>